<organism evidence="2 3">
    <name type="scientific">Taibaiella soli</name>
    <dbReference type="NCBI Taxonomy" id="1649169"/>
    <lineage>
        <taxon>Bacteria</taxon>
        <taxon>Pseudomonadati</taxon>
        <taxon>Bacteroidota</taxon>
        <taxon>Chitinophagia</taxon>
        <taxon>Chitinophagales</taxon>
        <taxon>Chitinophagaceae</taxon>
        <taxon>Taibaiella</taxon>
    </lineage>
</organism>
<evidence type="ECO:0000313" key="2">
    <source>
        <dbReference type="EMBL" id="PZF71179.1"/>
    </source>
</evidence>
<comment type="caution">
    <text evidence="2">The sequence shown here is derived from an EMBL/GenBank/DDBJ whole genome shotgun (WGS) entry which is preliminary data.</text>
</comment>
<keyword evidence="1" id="KW-1133">Transmembrane helix</keyword>
<gene>
    <name evidence="2" type="ORF">DN068_19580</name>
</gene>
<keyword evidence="1" id="KW-0472">Membrane</keyword>
<evidence type="ECO:0000256" key="1">
    <source>
        <dbReference type="SAM" id="Phobius"/>
    </source>
</evidence>
<keyword evidence="3" id="KW-1185">Reference proteome</keyword>
<keyword evidence="1" id="KW-0812">Transmembrane</keyword>
<accession>A0A2W2B4P2</accession>
<evidence type="ECO:0000313" key="3">
    <source>
        <dbReference type="Proteomes" id="UP000248745"/>
    </source>
</evidence>
<proteinExistence type="predicted"/>
<sequence>MLHQTYRKLKYLIANADLATMGTVVAFSLEIASFSGNVPSLNMNVPSLSGNARSFSRNDSAPGGNVFFLSRK</sequence>
<dbReference type="Proteomes" id="UP000248745">
    <property type="component" value="Unassembled WGS sequence"/>
</dbReference>
<dbReference type="EMBL" id="QKTW01000026">
    <property type="protein sequence ID" value="PZF71179.1"/>
    <property type="molecule type" value="Genomic_DNA"/>
</dbReference>
<reference evidence="2 3" key="1">
    <citation type="submission" date="2018-06" db="EMBL/GenBank/DDBJ databases">
        <title>Mucibacter soli gen. nov., sp. nov., a new member of the family Chitinophagaceae producing mucin.</title>
        <authorList>
            <person name="Kim M.-K."/>
            <person name="Park S."/>
            <person name="Kim T.-S."/>
            <person name="Joung Y."/>
            <person name="Han J.-H."/>
            <person name="Kim S.B."/>
        </authorList>
    </citation>
    <scope>NUCLEOTIDE SEQUENCE [LARGE SCALE GENOMIC DNA]</scope>
    <source>
        <strain evidence="2 3">R1-15</strain>
    </source>
</reference>
<name>A0A2W2B4P2_9BACT</name>
<dbReference type="AlphaFoldDB" id="A0A2W2B4P2"/>
<feature type="transmembrane region" description="Helical" evidence="1">
    <location>
        <begin position="12"/>
        <end position="34"/>
    </location>
</feature>
<protein>
    <submittedName>
        <fullName evidence="2">Uncharacterized protein</fullName>
    </submittedName>
</protein>